<dbReference type="EMBL" id="ML978301">
    <property type="protein sequence ID" value="KAF2024286.1"/>
    <property type="molecule type" value="Genomic_DNA"/>
</dbReference>
<keyword evidence="2" id="KW-1133">Transmembrane helix</keyword>
<dbReference type="PANTHER" id="PTHR31806:SF1">
    <property type="entry name" value="PURINE-CYTOSINE PERMEASE FCY2-RELATED"/>
    <property type="match status" value="1"/>
</dbReference>
<dbReference type="Proteomes" id="UP000799777">
    <property type="component" value="Unassembled WGS sequence"/>
</dbReference>
<feature type="non-terminal residue" evidence="3">
    <location>
        <position position="1"/>
    </location>
</feature>
<comment type="caution">
    <text evidence="3">The sequence shown here is derived from an EMBL/GenBank/DDBJ whole genome shotgun (WGS) entry which is preliminary data.</text>
</comment>
<accession>A0A9P4LFB8</accession>
<gene>
    <name evidence="3" type="ORF">EK21DRAFT_16264</name>
</gene>
<dbReference type="AlphaFoldDB" id="A0A9P4LFB8"/>
<protein>
    <submittedName>
        <fullName evidence="3">Uncharacterized protein</fullName>
    </submittedName>
</protein>
<keyword evidence="2" id="KW-0472">Membrane</keyword>
<evidence type="ECO:0000256" key="1">
    <source>
        <dbReference type="ARBA" id="ARBA00022448"/>
    </source>
</evidence>
<sequence length="66" mass="7491">KLEAKFGLEARGLERVPESERDRKVRTSDYVQMCLIWFSANMTLNNLALGLLGPTVFFLGLKDSMI</sequence>
<dbReference type="OrthoDB" id="5428495at2759"/>
<dbReference type="GO" id="GO:0022857">
    <property type="term" value="F:transmembrane transporter activity"/>
    <property type="evidence" value="ECO:0007669"/>
    <property type="project" value="InterPro"/>
</dbReference>
<keyword evidence="4" id="KW-1185">Reference proteome</keyword>
<dbReference type="InterPro" id="IPR026030">
    <property type="entry name" value="Pur-cyt_permease_Fcy2/21/22"/>
</dbReference>
<feature type="transmembrane region" description="Helical" evidence="2">
    <location>
        <begin position="35"/>
        <end position="61"/>
    </location>
</feature>
<dbReference type="PANTHER" id="PTHR31806">
    <property type="entry name" value="PURINE-CYTOSINE PERMEASE FCY2-RELATED"/>
    <property type="match status" value="1"/>
</dbReference>
<keyword evidence="2" id="KW-0812">Transmembrane</keyword>
<reference evidence="3" key="1">
    <citation type="journal article" date="2020" name="Stud. Mycol.">
        <title>101 Dothideomycetes genomes: a test case for predicting lifestyles and emergence of pathogens.</title>
        <authorList>
            <person name="Haridas S."/>
            <person name="Albert R."/>
            <person name="Binder M."/>
            <person name="Bloem J."/>
            <person name="Labutti K."/>
            <person name="Salamov A."/>
            <person name="Andreopoulos B."/>
            <person name="Baker S."/>
            <person name="Barry K."/>
            <person name="Bills G."/>
            <person name="Bluhm B."/>
            <person name="Cannon C."/>
            <person name="Castanera R."/>
            <person name="Culley D."/>
            <person name="Daum C."/>
            <person name="Ezra D."/>
            <person name="Gonzalez J."/>
            <person name="Henrissat B."/>
            <person name="Kuo A."/>
            <person name="Liang C."/>
            <person name="Lipzen A."/>
            <person name="Lutzoni F."/>
            <person name="Magnuson J."/>
            <person name="Mondo S."/>
            <person name="Nolan M."/>
            <person name="Ohm R."/>
            <person name="Pangilinan J."/>
            <person name="Park H.-J."/>
            <person name="Ramirez L."/>
            <person name="Alfaro M."/>
            <person name="Sun H."/>
            <person name="Tritt A."/>
            <person name="Yoshinaga Y."/>
            <person name="Zwiers L.-H."/>
            <person name="Turgeon B."/>
            <person name="Goodwin S."/>
            <person name="Spatafora J."/>
            <person name="Crous P."/>
            <person name="Grigoriev I."/>
        </authorList>
    </citation>
    <scope>NUCLEOTIDE SEQUENCE</scope>
    <source>
        <strain evidence="3">CBS 110217</strain>
    </source>
</reference>
<evidence type="ECO:0000313" key="4">
    <source>
        <dbReference type="Proteomes" id="UP000799777"/>
    </source>
</evidence>
<feature type="non-terminal residue" evidence="3">
    <location>
        <position position="66"/>
    </location>
</feature>
<proteinExistence type="predicted"/>
<dbReference type="GO" id="GO:0005886">
    <property type="term" value="C:plasma membrane"/>
    <property type="evidence" value="ECO:0007669"/>
    <property type="project" value="TreeGrafter"/>
</dbReference>
<evidence type="ECO:0000256" key="2">
    <source>
        <dbReference type="SAM" id="Phobius"/>
    </source>
</evidence>
<organism evidence="3 4">
    <name type="scientific">Setomelanomma holmii</name>
    <dbReference type="NCBI Taxonomy" id="210430"/>
    <lineage>
        <taxon>Eukaryota</taxon>
        <taxon>Fungi</taxon>
        <taxon>Dikarya</taxon>
        <taxon>Ascomycota</taxon>
        <taxon>Pezizomycotina</taxon>
        <taxon>Dothideomycetes</taxon>
        <taxon>Pleosporomycetidae</taxon>
        <taxon>Pleosporales</taxon>
        <taxon>Pleosporineae</taxon>
        <taxon>Phaeosphaeriaceae</taxon>
        <taxon>Setomelanomma</taxon>
    </lineage>
</organism>
<name>A0A9P4LFB8_9PLEO</name>
<evidence type="ECO:0000313" key="3">
    <source>
        <dbReference type="EMBL" id="KAF2024286.1"/>
    </source>
</evidence>
<keyword evidence="1" id="KW-0813">Transport</keyword>